<comment type="caution">
    <text evidence="2">The sequence shown here is derived from an EMBL/GenBank/DDBJ whole genome shotgun (WGS) entry which is preliminary data.</text>
</comment>
<evidence type="ECO:0000313" key="2">
    <source>
        <dbReference type="EMBL" id="CAK7265766.1"/>
    </source>
</evidence>
<feature type="region of interest" description="Disordered" evidence="1">
    <location>
        <begin position="113"/>
        <end position="159"/>
    </location>
</feature>
<name>A0ABP0DDQ4_9PEZI</name>
<accession>A0ABP0DDQ4</accession>
<feature type="compositionally biased region" description="Basic and acidic residues" evidence="1">
    <location>
        <begin position="113"/>
        <end position="124"/>
    </location>
</feature>
<keyword evidence="3" id="KW-1185">Reference proteome</keyword>
<dbReference type="Proteomes" id="UP001642501">
    <property type="component" value="Unassembled WGS sequence"/>
</dbReference>
<evidence type="ECO:0000313" key="3">
    <source>
        <dbReference type="Proteomes" id="UP001642501"/>
    </source>
</evidence>
<reference evidence="2 3" key="1">
    <citation type="submission" date="2024-01" db="EMBL/GenBank/DDBJ databases">
        <authorList>
            <person name="Allen C."/>
            <person name="Tagirdzhanova G."/>
        </authorList>
    </citation>
    <scope>NUCLEOTIDE SEQUENCE [LARGE SCALE GENOMIC DNA]</scope>
    <source>
        <strain evidence="2 3">CBS 573.63</strain>
    </source>
</reference>
<proteinExistence type="predicted"/>
<organism evidence="2 3">
    <name type="scientific">Sporothrix epigloea</name>
    <dbReference type="NCBI Taxonomy" id="1892477"/>
    <lineage>
        <taxon>Eukaryota</taxon>
        <taxon>Fungi</taxon>
        <taxon>Dikarya</taxon>
        <taxon>Ascomycota</taxon>
        <taxon>Pezizomycotina</taxon>
        <taxon>Sordariomycetes</taxon>
        <taxon>Sordariomycetidae</taxon>
        <taxon>Ophiostomatales</taxon>
        <taxon>Ophiostomataceae</taxon>
        <taxon>Sporothrix</taxon>
    </lineage>
</organism>
<gene>
    <name evidence="2" type="ORF">SEPCBS57363_001752</name>
</gene>
<feature type="compositionally biased region" description="Polar residues" evidence="1">
    <location>
        <begin position="144"/>
        <end position="153"/>
    </location>
</feature>
<protein>
    <submittedName>
        <fullName evidence="2">Uncharacterized protein</fullName>
    </submittedName>
</protein>
<evidence type="ECO:0000256" key="1">
    <source>
        <dbReference type="SAM" id="MobiDB-lite"/>
    </source>
</evidence>
<sequence length="159" mass="17518">MSDQQSPDVKDTMAATRDSDSCTASVVYTIELIENDPFYCDDVMRDVLVEAFESWSVADLMSVRPGHLPKLRNLSMDRGVYIRNHTVPGGSLAQSIFDAFNAKNPLRLAKGHAGDLREEQSDHGPKRRPPTSSATRSDLPGISATRQSSSPNVSRYGYD</sequence>
<dbReference type="EMBL" id="CAWUOM010000019">
    <property type="protein sequence ID" value="CAK7265766.1"/>
    <property type="molecule type" value="Genomic_DNA"/>
</dbReference>